<name>W6ZZ80_9APIC</name>
<evidence type="ECO:0000313" key="2">
    <source>
        <dbReference type="EMBL" id="EUD64593.1"/>
    </source>
</evidence>
<reference evidence="2 3" key="1">
    <citation type="submission" date="2013-02" db="EMBL/GenBank/DDBJ databases">
        <title>The Genome Sequence of Plasmodium inui San Antonio 1.</title>
        <authorList>
            <consortium name="The Broad Institute Genome Sequencing Platform"/>
            <consortium name="The Broad Institute Genome Sequencing Center for Infectious Disease"/>
            <person name="Neafsey D."/>
            <person name="Cheeseman I."/>
            <person name="Volkman S."/>
            <person name="Adams J."/>
            <person name="Walker B."/>
            <person name="Young S.K."/>
            <person name="Zeng Q."/>
            <person name="Gargeya S."/>
            <person name="Fitzgerald M."/>
            <person name="Haas B."/>
            <person name="Abouelleil A."/>
            <person name="Alvarado L."/>
            <person name="Arachchi H.M."/>
            <person name="Berlin A.M."/>
            <person name="Chapman S.B."/>
            <person name="Dewar J."/>
            <person name="Goldberg J."/>
            <person name="Griggs A."/>
            <person name="Gujja S."/>
            <person name="Hansen M."/>
            <person name="Howarth C."/>
            <person name="Imamovic A."/>
            <person name="Larimer J."/>
            <person name="McCowan C."/>
            <person name="Murphy C."/>
            <person name="Neiman D."/>
            <person name="Pearson M."/>
            <person name="Priest M."/>
            <person name="Roberts A."/>
            <person name="Saif S."/>
            <person name="Shea T."/>
            <person name="Sisk P."/>
            <person name="Sykes S."/>
            <person name="Wortman J."/>
            <person name="Nusbaum C."/>
            <person name="Birren B."/>
        </authorList>
    </citation>
    <scope>NUCLEOTIDE SEQUENCE [LARGE SCALE GENOMIC DNA]</scope>
    <source>
        <strain evidence="2 3">San Antonio 1</strain>
    </source>
</reference>
<sequence length="62" mass="7121">MVMQRFLFESVAQKLSTFLHDDRINSNPFHESPRAVGSPGENLKTKQREEEWVSLSTDVKGD</sequence>
<dbReference type="Proteomes" id="UP000030640">
    <property type="component" value="Unassembled WGS sequence"/>
</dbReference>
<feature type="region of interest" description="Disordered" evidence="1">
    <location>
        <begin position="23"/>
        <end position="62"/>
    </location>
</feature>
<dbReference type="GeneID" id="20040282"/>
<keyword evidence="3" id="KW-1185">Reference proteome</keyword>
<dbReference type="EMBL" id="KI965493">
    <property type="protein sequence ID" value="EUD64593.1"/>
    <property type="molecule type" value="Genomic_DNA"/>
</dbReference>
<protein>
    <submittedName>
        <fullName evidence="2">Uncharacterized protein</fullName>
    </submittedName>
</protein>
<dbReference type="VEuPathDB" id="PlasmoDB:C922_05008"/>
<proteinExistence type="predicted"/>
<evidence type="ECO:0000313" key="3">
    <source>
        <dbReference type="Proteomes" id="UP000030640"/>
    </source>
</evidence>
<dbReference type="RefSeq" id="XP_008818803.1">
    <property type="nucleotide sequence ID" value="XM_008820581.1"/>
</dbReference>
<accession>W6ZZ80</accession>
<dbReference type="AlphaFoldDB" id="W6ZZ80"/>
<organism evidence="2 3">
    <name type="scientific">Plasmodium inui San Antonio 1</name>
    <dbReference type="NCBI Taxonomy" id="1237626"/>
    <lineage>
        <taxon>Eukaryota</taxon>
        <taxon>Sar</taxon>
        <taxon>Alveolata</taxon>
        <taxon>Apicomplexa</taxon>
        <taxon>Aconoidasida</taxon>
        <taxon>Haemosporida</taxon>
        <taxon>Plasmodiidae</taxon>
        <taxon>Plasmodium</taxon>
        <taxon>Plasmodium (Plasmodium)</taxon>
    </lineage>
</organism>
<evidence type="ECO:0000256" key="1">
    <source>
        <dbReference type="SAM" id="MobiDB-lite"/>
    </source>
</evidence>
<gene>
    <name evidence="2" type="ORF">C922_05008</name>
</gene>